<evidence type="ECO:0000313" key="1">
    <source>
        <dbReference type="EMBL" id="DAG01823.1"/>
    </source>
</evidence>
<reference evidence="1" key="1">
    <citation type="journal article" date="2021" name="Proc. Natl. Acad. Sci. U.S.A.">
        <title>A Catalog of Tens of Thousands of Viruses from Human Metagenomes Reveals Hidden Associations with Chronic Diseases.</title>
        <authorList>
            <person name="Tisza M.J."/>
            <person name="Buck C.B."/>
        </authorList>
    </citation>
    <scope>NUCLEOTIDE SEQUENCE</scope>
    <source>
        <strain evidence="1">Ctjsp22</strain>
    </source>
</reference>
<name>A0A8S5V5D6_9CAUD</name>
<protein>
    <submittedName>
        <fullName evidence="1">Uncharacterized protein</fullName>
    </submittedName>
</protein>
<sequence>MRGAKVSFDNAFDLTVSFGNAIMGTWVTEGNTKPDPDTLYPCQRYFIA</sequence>
<accession>A0A8S5V5D6</accession>
<organism evidence="1">
    <name type="scientific">Siphoviridae sp. ctjsp22</name>
    <dbReference type="NCBI Taxonomy" id="2825636"/>
    <lineage>
        <taxon>Viruses</taxon>
        <taxon>Duplodnaviria</taxon>
        <taxon>Heunggongvirae</taxon>
        <taxon>Uroviricota</taxon>
        <taxon>Caudoviricetes</taxon>
    </lineage>
</organism>
<proteinExistence type="predicted"/>
<dbReference type="EMBL" id="BK016198">
    <property type="protein sequence ID" value="DAG01823.1"/>
    <property type="molecule type" value="Genomic_DNA"/>
</dbReference>